<organism evidence="8 9">
    <name type="scientific">Pisciglobus halotolerans</name>
    <dbReference type="NCBI Taxonomy" id="745365"/>
    <lineage>
        <taxon>Bacteria</taxon>
        <taxon>Bacillati</taxon>
        <taxon>Bacillota</taxon>
        <taxon>Bacilli</taxon>
        <taxon>Lactobacillales</taxon>
        <taxon>Carnobacteriaceae</taxon>
    </lineage>
</organism>
<dbReference type="InterPro" id="IPR006674">
    <property type="entry name" value="HD_domain"/>
</dbReference>
<sequence length="200" mass="22737">MKTNPSIVYSGDYFALSRDALIDQVRKQMGPKRFEHVLRVEQAALALAERYQVSLEKASIAALTHDYAKEQDDQKMKHLIETEKLDSDMIPFGNNIWHGPCGAVMVQKELGITDEDILNAIRHHTIGAPKMSLLEQVIYVADYIEEARDFPGVEEARALAFDSLEKVVAYETHHTLSYLIENRKAVYPKAIETYNAWTAK</sequence>
<evidence type="ECO:0000313" key="9">
    <source>
        <dbReference type="Proteomes" id="UP000198668"/>
    </source>
</evidence>
<keyword evidence="2" id="KW-0479">Metal-binding</keyword>
<dbReference type="GO" id="GO:0000166">
    <property type="term" value="F:nucleotide binding"/>
    <property type="evidence" value="ECO:0007669"/>
    <property type="project" value="UniProtKB-KW"/>
</dbReference>
<name>A0A1I3BX09_9LACT</name>
<dbReference type="Pfam" id="PF01966">
    <property type="entry name" value="HD"/>
    <property type="match status" value="1"/>
</dbReference>
<keyword evidence="5" id="KW-0408">Iron</keyword>
<dbReference type="EMBL" id="FOQE01000010">
    <property type="protein sequence ID" value="SFH66753.1"/>
    <property type="molecule type" value="Genomic_DNA"/>
</dbReference>
<evidence type="ECO:0000256" key="6">
    <source>
        <dbReference type="ARBA" id="ARBA00049417"/>
    </source>
</evidence>
<dbReference type="InterPro" id="IPR003607">
    <property type="entry name" value="HD/PDEase_dom"/>
</dbReference>
<dbReference type="EC" id="3.6.1.41" evidence="1"/>
<gene>
    <name evidence="8" type="ORF">SAMN04489868_11058</name>
</gene>
<dbReference type="SUPFAM" id="SSF109604">
    <property type="entry name" value="HD-domain/PDEase-like"/>
    <property type="match status" value="1"/>
</dbReference>
<dbReference type="AlphaFoldDB" id="A0A1I3BX09"/>
<dbReference type="GO" id="GO:0046872">
    <property type="term" value="F:metal ion binding"/>
    <property type="evidence" value="ECO:0007669"/>
    <property type="project" value="UniProtKB-KW"/>
</dbReference>
<comment type="catalytic activity">
    <reaction evidence="6">
        <text>P(1),P(4)-bis(5'-adenosyl) tetraphosphate + H2O = 2 ADP + 2 H(+)</text>
        <dbReference type="Rhea" id="RHEA:24252"/>
        <dbReference type="ChEBI" id="CHEBI:15377"/>
        <dbReference type="ChEBI" id="CHEBI:15378"/>
        <dbReference type="ChEBI" id="CHEBI:58141"/>
        <dbReference type="ChEBI" id="CHEBI:456216"/>
        <dbReference type="EC" id="3.6.1.41"/>
    </reaction>
</comment>
<evidence type="ECO:0000256" key="5">
    <source>
        <dbReference type="ARBA" id="ARBA00023004"/>
    </source>
</evidence>
<evidence type="ECO:0000313" key="8">
    <source>
        <dbReference type="EMBL" id="SFH66753.1"/>
    </source>
</evidence>
<evidence type="ECO:0000256" key="4">
    <source>
        <dbReference type="ARBA" id="ARBA00022801"/>
    </source>
</evidence>
<dbReference type="SMART" id="SM00471">
    <property type="entry name" value="HDc"/>
    <property type="match status" value="1"/>
</dbReference>
<dbReference type="Proteomes" id="UP000198668">
    <property type="component" value="Unassembled WGS sequence"/>
</dbReference>
<dbReference type="PANTHER" id="PTHR35795">
    <property type="entry name" value="SLR1885 PROTEIN"/>
    <property type="match status" value="1"/>
</dbReference>
<feature type="domain" description="HD/PDEase" evidence="7">
    <location>
        <begin position="29"/>
        <end position="156"/>
    </location>
</feature>
<evidence type="ECO:0000256" key="2">
    <source>
        <dbReference type="ARBA" id="ARBA00022723"/>
    </source>
</evidence>
<dbReference type="InterPro" id="IPR051094">
    <property type="entry name" value="Diverse_Catalytic_Enzymes"/>
</dbReference>
<proteinExistence type="predicted"/>
<evidence type="ECO:0000256" key="3">
    <source>
        <dbReference type="ARBA" id="ARBA00022741"/>
    </source>
</evidence>
<keyword evidence="9" id="KW-1185">Reference proteome</keyword>
<protein>
    <recommendedName>
        <fullName evidence="1">bis(5'-nucleosyl)-tetraphosphatase (symmetrical)</fullName>
        <ecNumber evidence="1">3.6.1.41</ecNumber>
    </recommendedName>
</protein>
<keyword evidence="3" id="KW-0547">Nucleotide-binding</keyword>
<dbReference type="PANTHER" id="PTHR35795:SF1">
    <property type="entry name" value="BIS(5'-NUCLEOSYL)-TETRAPHOSPHATASE, SYMMETRICAL"/>
    <property type="match status" value="1"/>
</dbReference>
<evidence type="ECO:0000259" key="7">
    <source>
        <dbReference type="SMART" id="SM00471"/>
    </source>
</evidence>
<dbReference type="InterPro" id="IPR005249">
    <property type="entry name" value="YqeK"/>
</dbReference>
<dbReference type="Gene3D" id="1.10.3210.10">
    <property type="entry name" value="Hypothetical protein af1432"/>
    <property type="match status" value="1"/>
</dbReference>
<dbReference type="NCBIfam" id="TIGR00488">
    <property type="entry name" value="bis(5'-nucleosyl)-tetraphosphatase (symmetrical) YqeK"/>
    <property type="match status" value="1"/>
</dbReference>
<evidence type="ECO:0000256" key="1">
    <source>
        <dbReference type="ARBA" id="ARBA00012506"/>
    </source>
</evidence>
<accession>A0A1I3BX09</accession>
<dbReference type="OrthoDB" id="9782134at2"/>
<reference evidence="8 9" key="1">
    <citation type="submission" date="2016-10" db="EMBL/GenBank/DDBJ databases">
        <authorList>
            <person name="de Groot N.N."/>
        </authorList>
    </citation>
    <scope>NUCLEOTIDE SEQUENCE [LARGE SCALE GENOMIC DNA]</scope>
    <source>
        <strain evidence="8 9">DSM 27630</strain>
    </source>
</reference>
<dbReference type="GO" id="GO:0008803">
    <property type="term" value="F:bis(5'-nucleosyl)-tetraphosphatase (symmetrical) activity"/>
    <property type="evidence" value="ECO:0007669"/>
    <property type="project" value="UniProtKB-EC"/>
</dbReference>
<keyword evidence="4 8" id="KW-0378">Hydrolase</keyword>
<dbReference type="RefSeq" id="WP_092091966.1">
    <property type="nucleotide sequence ID" value="NZ_FOQE01000010.1"/>
</dbReference>
<dbReference type="CDD" id="cd00077">
    <property type="entry name" value="HDc"/>
    <property type="match status" value="1"/>
</dbReference>